<dbReference type="PANTHER" id="PTHR31301:SF67">
    <property type="entry name" value="LOB DOMAIN-CONTAINING PROTEIN 22"/>
    <property type="match status" value="1"/>
</dbReference>
<sequence length="125" mass="14440">MTEDCAVCKYQHRQCTDRCIFAPYFPLDREQQFKNVHKYFGIHNVMKIIRNLDPSKIGIAMGNIVVQSDMRAKDPAGGCYRIIQELQREIESKQAELDLIHHNIARAQEASRLQMKKPASGDHQI</sequence>
<dbReference type="Proteomes" id="UP001472677">
    <property type="component" value="Unassembled WGS sequence"/>
</dbReference>
<evidence type="ECO:0000313" key="5">
    <source>
        <dbReference type="Proteomes" id="UP001472677"/>
    </source>
</evidence>
<evidence type="ECO:0000256" key="2">
    <source>
        <dbReference type="SAM" id="Coils"/>
    </source>
</evidence>
<evidence type="ECO:0000313" key="4">
    <source>
        <dbReference type="EMBL" id="KAK8575895.1"/>
    </source>
</evidence>
<evidence type="ECO:0000256" key="1">
    <source>
        <dbReference type="ARBA" id="ARBA00005474"/>
    </source>
</evidence>
<comment type="caution">
    <text evidence="4">The sequence shown here is derived from an EMBL/GenBank/DDBJ whole genome shotgun (WGS) entry which is preliminary data.</text>
</comment>
<proteinExistence type="inferred from homology"/>
<gene>
    <name evidence="4" type="ORF">V6N12_063546</name>
</gene>
<name>A0ABR2FC15_9ROSI</name>
<reference evidence="4 5" key="1">
    <citation type="journal article" date="2024" name="G3 (Bethesda)">
        <title>Genome assembly of Hibiscus sabdariffa L. provides insights into metabolisms of medicinal natural products.</title>
        <authorList>
            <person name="Kim T."/>
        </authorList>
    </citation>
    <scope>NUCLEOTIDE SEQUENCE [LARGE SCALE GENOMIC DNA]</scope>
    <source>
        <strain evidence="4">TK-2024</strain>
        <tissue evidence="4">Old leaves</tissue>
    </source>
</reference>
<feature type="domain" description="LOB" evidence="3">
    <location>
        <begin position="3"/>
        <end position="104"/>
    </location>
</feature>
<evidence type="ECO:0000259" key="3">
    <source>
        <dbReference type="PROSITE" id="PS50891"/>
    </source>
</evidence>
<dbReference type="EMBL" id="JBBPBM010000007">
    <property type="protein sequence ID" value="KAK8575895.1"/>
    <property type="molecule type" value="Genomic_DNA"/>
</dbReference>
<organism evidence="4 5">
    <name type="scientific">Hibiscus sabdariffa</name>
    <name type="common">roselle</name>
    <dbReference type="NCBI Taxonomy" id="183260"/>
    <lineage>
        <taxon>Eukaryota</taxon>
        <taxon>Viridiplantae</taxon>
        <taxon>Streptophyta</taxon>
        <taxon>Embryophyta</taxon>
        <taxon>Tracheophyta</taxon>
        <taxon>Spermatophyta</taxon>
        <taxon>Magnoliopsida</taxon>
        <taxon>eudicotyledons</taxon>
        <taxon>Gunneridae</taxon>
        <taxon>Pentapetalae</taxon>
        <taxon>rosids</taxon>
        <taxon>malvids</taxon>
        <taxon>Malvales</taxon>
        <taxon>Malvaceae</taxon>
        <taxon>Malvoideae</taxon>
        <taxon>Hibiscus</taxon>
    </lineage>
</organism>
<dbReference type="Pfam" id="PF03195">
    <property type="entry name" value="LOB"/>
    <property type="match status" value="1"/>
</dbReference>
<keyword evidence="2" id="KW-0175">Coiled coil</keyword>
<protein>
    <recommendedName>
        <fullName evidence="3">LOB domain-containing protein</fullName>
    </recommendedName>
</protein>
<accession>A0ABR2FC15</accession>
<dbReference type="InterPro" id="IPR004883">
    <property type="entry name" value="LOB"/>
</dbReference>
<dbReference type="PANTHER" id="PTHR31301">
    <property type="entry name" value="LOB DOMAIN-CONTAINING PROTEIN 4-RELATED"/>
    <property type="match status" value="1"/>
</dbReference>
<feature type="coiled-coil region" evidence="2">
    <location>
        <begin position="83"/>
        <end position="110"/>
    </location>
</feature>
<keyword evidence="5" id="KW-1185">Reference proteome</keyword>
<dbReference type="PROSITE" id="PS50891">
    <property type="entry name" value="LOB"/>
    <property type="match status" value="1"/>
</dbReference>
<comment type="similarity">
    <text evidence="1">Belongs to the LOB domain-containing protein family.</text>
</comment>